<accession>A0ABW8J6X0</accession>
<dbReference type="EMBL" id="JADIKK010000008">
    <property type="protein sequence ID" value="MFK2876869.1"/>
    <property type="molecule type" value="Genomic_DNA"/>
</dbReference>
<dbReference type="Proteomes" id="UP001620339">
    <property type="component" value="Unassembled WGS sequence"/>
</dbReference>
<evidence type="ECO:0000313" key="1">
    <source>
        <dbReference type="EMBL" id="MFK2876869.1"/>
    </source>
</evidence>
<proteinExistence type="predicted"/>
<sequence length="156" mass="16928">MSAARSFVPINPADLLLPRLDGVRKAGRGWIARCPAHQDRSPSLSITEREDGVLLVHCHGGCEVADVCAAVGLKVGDLFPRTDTRSLTPQQRREFRQTAMIPRCRAALNVLATESTVLLLAADQLSDGHPLSPNDLTRVRVAALRVFDAKEVLGAR</sequence>
<dbReference type="Gene3D" id="3.90.580.10">
    <property type="entry name" value="Zinc finger, CHC2-type domain"/>
    <property type="match status" value="1"/>
</dbReference>
<gene>
    <name evidence="1" type="ORF">ISP25_07305</name>
</gene>
<protein>
    <submittedName>
        <fullName evidence="1">DNA primase</fullName>
    </submittedName>
</protein>
<dbReference type="SUPFAM" id="SSF57783">
    <property type="entry name" value="Zinc beta-ribbon"/>
    <property type="match status" value="1"/>
</dbReference>
<evidence type="ECO:0000313" key="2">
    <source>
        <dbReference type="Proteomes" id="UP001620339"/>
    </source>
</evidence>
<comment type="caution">
    <text evidence="1">The sequence shown here is derived from an EMBL/GenBank/DDBJ whole genome shotgun (WGS) entry which is preliminary data.</text>
</comment>
<name>A0ABW8J6X0_9GAMM</name>
<reference evidence="1 2" key="1">
    <citation type="submission" date="2020-10" db="EMBL/GenBank/DDBJ databases">
        <title>Phylogeny of dyella-like bacteria.</title>
        <authorList>
            <person name="Fu J."/>
        </authorList>
    </citation>
    <scope>NUCLEOTIDE SEQUENCE [LARGE SCALE GENOMIC DNA]</scope>
    <source>
        <strain evidence="1 2">KACC 19113</strain>
    </source>
</reference>
<dbReference type="RefSeq" id="WP_404612836.1">
    <property type="nucleotide sequence ID" value="NZ_JADIKK010000008.1"/>
</dbReference>
<keyword evidence="2" id="KW-1185">Reference proteome</keyword>
<dbReference type="InterPro" id="IPR036977">
    <property type="entry name" value="DNA_primase_Znf_CHC2"/>
</dbReference>
<organism evidence="1 2">
    <name type="scientific">Rhodanobacter hydrolyticus</name>
    <dbReference type="NCBI Taxonomy" id="2250595"/>
    <lineage>
        <taxon>Bacteria</taxon>
        <taxon>Pseudomonadati</taxon>
        <taxon>Pseudomonadota</taxon>
        <taxon>Gammaproteobacteria</taxon>
        <taxon>Lysobacterales</taxon>
        <taxon>Rhodanobacteraceae</taxon>
        <taxon>Rhodanobacter</taxon>
    </lineage>
</organism>